<sequence length="563" mass="63562">MKIAVELVVRILSELDPKALHVCMRLSKGFNALIKNSPILRYHIALFSRGFVDGASDLPLYPTTFSRQKALLDLEDSWYNFCPRMRTRIEGGNFNVLAKRFDGLWAEYRCHPVDGPRLTLTTLPSIVMGVGLEDSKERTREIKLEDEISDFTIHDHQDLLILADRSTTQNGSLEYTLHLRTLSQNTSHPKANKSSLKLCTLSLPTADDDDEYGERFVYQVFGHMLMVLIVLKYEESLCRSFLRIWNWETGDVLWTHDGEKRIISSFSHVAADLLMLAEHASPLTPDGLAPQLSLWSLQEFPNETLKLLNVQTLLLPPIKNGKTYPVHDEEFLTLDDFNILSSPNPIDLATMAPSASPFHFDMMHRVFALVLAVSVHDRRLPENSTTTTFCICIPFKTILKSIYSGPLMDCRPNQNQFNILSKKSTAGPRTIKQLGLAWEDWGRKGACFNHVNAESYNFSVSGMRCSYLEDNGGFTIMDFSPSILQKGATDAQLVTRGDQKYWTVLKRPRTGTLGVGPAIFDIETPGEVLFVRTGCELSDVEGAMVDMEHVLILRGHDVDVWTM</sequence>
<dbReference type="SMART" id="SM00256">
    <property type="entry name" value="FBOX"/>
    <property type="match status" value="1"/>
</dbReference>
<accession>A0A166BN27</accession>
<dbReference type="InterPro" id="IPR036047">
    <property type="entry name" value="F-box-like_dom_sf"/>
</dbReference>
<gene>
    <name evidence="2" type="ORF">SISSUDRAFT_1049705</name>
</gene>
<organism evidence="2 3">
    <name type="scientific">Sistotremastrum suecicum HHB10207 ss-3</name>
    <dbReference type="NCBI Taxonomy" id="1314776"/>
    <lineage>
        <taxon>Eukaryota</taxon>
        <taxon>Fungi</taxon>
        <taxon>Dikarya</taxon>
        <taxon>Basidiomycota</taxon>
        <taxon>Agaricomycotina</taxon>
        <taxon>Agaricomycetes</taxon>
        <taxon>Sistotremastrales</taxon>
        <taxon>Sistotremastraceae</taxon>
        <taxon>Sistotremastrum</taxon>
    </lineage>
</organism>
<dbReference type="InterPro" id="IPR001810">
    <property type="entry name" value="F-box_dom"/>
</dbReference>
<protein>
    <recommendedName>
        <fullName evidence="1">F-box domain-containing protein</fullName>
    </recommendedName>
</protein>
<dbReference type="AlphaFoldDB" id="A0A166BN27"/>
<name>A0A166BN27_9AGAM</name>
<proteinExistence type="predicted"/>
<evidence type="ECO:0000313" key="2">
    <source>
        <dbReference type="EMBL" id="KZT36563.1"/>
    </source>
</evidence>
<dbReference type="Proteomes" id="UP000076798">
    <property type="component" value="Unassembled WGS sequence"/>
</dbReference>
<dbReference type="OrthoDB" id="2751409at2759"/>
<dbReference type="Pfam" id="PF00646">
    <property type="entry name" value="F-box"/>
    <property type="match status" value="1"/>
</dbReference>
<reference evidence="2 3" key="1">
    <citation type="journal article" date="2016" name="Mol. Biol. Evol.">
        <title>Comparative Genomics of Early-Diverging Mushroom-Forming Fungi Provides Insights into the Origins of Lignocellulose Decay Capabilities.</title>
        <authorList>
            <person name="Nagy L.G."/>
            <person name="Riley R."/>
            <person name="Tritt A."/>
            <person name="Adam C."/>
            <person name="Daum C."/>
            <person name="Floudas D."/>
            <person name="Sun H."/>
            <person name="Yadav J.S."/>
            <person name="Pangilinan J."/>
            <person name="Larsson K.H."/>
            <person name="Matsuura K."/>
            <person name="Barry K."/>
            <person name="Labutti K."/>
            <person name="Kuo R."/>
            <person name="Ohm R.A."/>
            <person name="Bhattacharya S.S."/>
            <person name="Shirouzu T."/>
            <person name="Yoshinaga Y."/>
            <person name="Martin F.M."/>
            <person name="Grigoriev I.V."/>
            <person name="Hibbett D.S."/>
        </authorList>
    </citation>
    <scope>NUCLEOTIDE SEQUENCE [LARGE SCALE GENOMIC DNA]</scope>
    <source>
        <strain evidence="2 3">HHB10207 ss-3</strain>
    </source>
</reference>
<feature type="domain" description="F-box" evidence="1">
    <location>
        <begin position="3"/>
        <end position="43"/>
    </location>
</feature>
<dbReference type="EMBL" id="KV428104">
    <property type="protein sequence ID" value="KZT36563.1"/>
    <property type="molecule type" value="Genomic_DNA"/>
</dbReference>
<evidence type="ECO:0000313" key="3">
    <source>
        <dbReference type="Proteomes" id="UP000076798"/>
    </source>
</evidence>
<keyword evidence="3" id="KW-1185">Reference proteome</keyword>
<dbReference type="SUPFAM" id="SSF81383">
    <property type="entry name" value="F-box domain"/>
    <property type="match status" value="1"/>
</dbReference>
<evidence type="ECO:0000259" key="1">
    <source>
        <dbReference type="SMART" id="SM00256"/>
    </source>
</evidence>